<dbReference type="SUPFAM" id="SSF161098">
    <property type="entry name" value="MetI-like"/>
    <property type="match status" value="1"/>
</dbReference>
<evidence type="ECO:0000256" key="2">
    <source>
        <dbReference type="ARBA" id="ARBA00022448"/>
    </source>
</evidence>
<dbReference type="EMBL" id="JBHTBE010000001">
    <property type="protein sequence ID" value="MFC7267523.1"/>
    <property type="molecule type" value="Genomic_DNA"/>
</dbReference>
<feature type="transmembrane region" description="Helical" evidence="7">
    <location>
        <begin position="65"/>
        <end position="89"/>
    </location>
</feature>
<evidence type="ECO:0000256" key="7">
    <source>
        <dbReference type="RuleBase" id="RU363032"/>
    </source>
</evidence>
<reference evidence="10" key="1">
    <citation type="journal article" date="2019" name="Int. J. Syst. Evol. Microbiol.">
        <title>The Global Catalogue of Microorganisms (GCM) 10K type strain sequencing project: providing services to taxonomists for standard genome sequencing and annotation.</title>
        <authorList>
            <consortium name="The Broad Institute Genomics Platform"/>
            <consortium name="The Broad Institute Genome Sequencing Center for Infectious Disease"/>
            <person name="Wu L."/>
            <person name="Ma J."/>
        </authorList>
    </citation>
    <scope>NUCLEOTIDE SEQUENCE [LARGE SCALE GENOMIC DNA]</scope>
    <source>
        <strain evidence="10">CGMCC 1.15772</strain>
    </source>
</reference>
<dbReference type="PROSITE" id="PS50928">
    <property type="entry name" value="ABC_TM1"/>
    <property type="match status" value="1"/>
</dbReference>
<sequence>MSVPLLRRINVPALAVALAILLVWQLSVESGLIDFEYLPSPTEVWQGFLEILARGQLVPAISHTLGVTAASAAVAIVIGVVLGAAVGLFRGFRTYTMASFNVLRTLPIVALMPVALMIWGPTGEAEFYIATFSSIWPVLLSTASGVRNVHPRLTEVARSLRFSRPDFYGKILLPASLPSILVGARLAVVHALVVVVVAEVIVNPAGLGGALLHAQSALQPGQVWAWVIISGIIGYLLNVALVAMVRYGVPGGNLSTGALRKAGRS</sequence>
<evidence type="ECO:0000256" key="3">
    <source>
        <dbReference type="ARBA" id="ARBA00022475"/>
    </source>
</evidence>
<feature type="transmembrane region" description="Helical" evidence="7">
    <location>
        <begin position="127"/>
        <end position="146"/>
    </location>
</feature>
<evidence type="ECO:0000313" key="9">
    <source>
        <dbReference type="EMBL" id="MFC7267523.1"/>
    </source>
</evidence>
<evidence type="ECO:0000259" key="8">
    <source>
        <dbReference type="PROSITE" id="PS50928"/>
    </source>
</evidence>
<protein>
    <submittedName>
        <fullName evidence="9">ABC transporter permease</fullName>
    </submittedName>
</protein>
<keyword evidence="10" id="KW-1185">Reference proteome</keyword>
<dbReference type="Gene3D" id="1.10.3720.10">
    <property type="entry name" value="MetI-like"/>
    <property type="match status" value="1"/>
</dbReference>
<comment type="subcellular location">
    <subcellularLocation>
        <location evidence="1 7">Cell membrane</location>
        <topology evidence="1 7">Multi-pass membrane protein</topology>
    </subcellularLocation>
</comment>
<feature type="transmembrane region" description="Helical" evidence="7">
    <location>
        <begin position="192"/>
        <end position="212"/>
    </location>
</feature>
<dbReference type="CDD" id="cd06261">
    <property type="entry name" value="TM_PBP2"/>
    <property type="match status" value="1"/>
</dbReference>
<dbReference type="PANTHER" id="PTHR30151">
    <property type="entry name" value="ALKANE SULFONATE ABC TRANSPORTER-RELATED, MEMBRANE SUBUNIT"/>
    <property type="match status" value="1"/>
</dbReference>
<feature type="domain" description="ABC transmembrane type-1" evidence="8">
    <location>
        <begin position="61"/>
        <end position="245"/>
    </location>
</feature>
<keyword evidence="6 7" id="KW-0472">Membrane</keyword>
<evidence type="ECO:0000256" key="6">
    <source>
        <dbReference type="ARBA" id="ARBA00023136"/>
    </source>
</evidence>
<dbReference type="InterPro" id="IPR035906">
    <property type="entry name" value="MetI-like_sf"/>
</dbReference>
<evidence type="ECO:0000256" key="5">
    <source>
        <dbReference type="ARBA" id="ARBA00022989"/>
    </source>
</evidence>
<dbReference type="Proteomes" id="UP001596507">
    <property type="component" value="Unassembled WGS sequence"/>
</dbReference>
<organism evidence="9 10">
    <name type="scientific">Microbacterium fluvii</name>
    <dbReference type="NCBI Taxonomy" id="415215"/>
    <lineage>
        <taxon>Bacteria</taxon>
        <taxon>Bacillati</taxon>
        <taxon>Actinomycetota</taxon>
        <taxon>Actinomycetes</taxon>
        <taxon>Micrococcales</taxon>
        <taxon>Microbacteriaceae</taxon>
        <taxon>Microbacterium</taxon>
    </lineage>
</organism>
<dbReference type="PANTHER" id="PTHR30151:SF7">
    <property type="entry name" value="NITRATE IMPORT PERMEASE PROTEIN NRTB"/>
    <property type="match status" value="1"/>
</dbReference>
<dbReference type="InterPro" id="IPR000515">
    <property type="entry name" value="MetI-like"/>
</dbReference>
<feature type="transmembrane region" description="Helical" evidence="7">
    <location>
        <begin position="101"/>
        <end position="121"/>
    </location>
</feature>
<comment type="caution">
    <text evidence="9">The sequence shown here is derived from an EMBL/GenBank/DDBJ whole genome shotgun (WGS) entry which is preliminary data.</text>
</comment>
<evidence type="ECO:0000256" key="1">
    <source>
        <dbReference type="ARBA" id="ARBA00004651"/>
    </source>
</evidence>
<proteinExistence type="inferred from homology"/>
<comment type="similarity">
    <text evidence="7">Belongs to the binding-protein-dependent transport system permease family.</text>
</comment>
<evidence type="ECO:0000313" key="10">
    <source>
        <dbReference type="Proteomes" id="UP001596507"/>
    </source>
</evidence>
<feature type="transmembrane region" description="Helical" evidence="7">
    <location>
        <begin position="224"/>
        <end position="245"/>
    </location>
</feature>
<dbReference type="RefSeq" id="WP_262872459.1">
    <property type="nucleotide sequence ID" value="NZ_BAABKW010000011.1"/>
</dbReference>
<keyword evidence="4 7" id="KW-0812">Transmembrane</keyword>
<name>A0ABW2H838_9MICO</name>
<keyword evidence="5 7" id="KW-1133">Transmembrane helix</keyword>
<gene>
    <name evidence="9" type="ORF">ACFQRL_00975</name>
</gene>
<keyword evidence="3" id="KW-1003">Cell membrane</keyword>
<accession>A0ABW2H838</accession>
<dbReference type="Pfam" id="PF00528">
    <property type="entry name" value="BPD_transp_1"/>
    <property type="match status" value="1"/>
</dbReference>
<evidence type="ECO:0000256" key="4">
    <source>
        <dbReference type="ARBA" id="ARBA00022692"/>
    </source>
</evidence>
<keyword evidence="2 7" id="KW-0813">Transport</keyword>